<dbReference type="Proteomes" id="UP001055072">
    <property type="component" value="Unassembled WGS sequence"/>
</dbReference>
<evidence type="ECO:0000313" key="1">
    <source>
        <dbReference type="EMBL" id="KAI0086221.1"/>
    </source>
</evidence>
<evidence type="ECO:0000313" key="2">
    <source>
        <dbReference type="Proteomes" id="UP001055072"/>
    </source>
</evidence>
<proteinExistence type="predicted"/>
<reference evidence="1" key="1">
    <citation type="journal article" date="2021" name="Environ. Microbiol.">
        <title>Gene family expansions and transcriptome signatures uncover fungal adaptations to wood decay.</title>
        <authorList>
            <person name="Hage H."/>
            <person name="Miyauchi S."/>
            <person name="Viragh M."/>
            <person name="Drula E."/>
            <person name="Min B."/>
            <person name="Chaduli D."/>
            <person name="Navarro D."/>
            <person name="Favel A."/>
            <person name="Norest M."/>
            <person name="Lesage-Meessen L."/>
            <person name="Balint B."/>
            <person name="Merenyi Z."/>
            <person name="de Eugenio L."/>
            <person name="Morin E."/>
            <person name="Martinez A.T."/>
            <person name="Baldrian P."/>
            <person name="Stursova M."/>
            <person name="Martinez M.J."/>
            <person name="Novotny C."/>
            <person name="Magnuson J.K."/>
            <person name="Spatafora J.W."/>
            <person name="Maurice S."/>
            <person name="Pangilinan J."/>
            <person name="Andreopoulos W."/>
            <person name="LaButti K."/>
            <person name="Hundley H."/>
            <person name="Na H."/>
            <person name="Kuo A."/>
            <person name="Barry K."/>
            <person name="Lipzen A."/>
            <person name="Henrissat B."/>
            <person name="Riley R."/>
            <person name="Ahrendt S."/>
            <person name="Nagy L.G."/>
            <person name="Grigoriev I.V."/>
            <person name="Martin F."/>
            <person name="Rosso M.N."/>
        </authorList>
    </citation>
    <scope>NUCLEOTIDE SEQUENCE</scope>
    <source>
        <strain evidence="1">CBS 384.51</strain>
    </source>
</reference>
<organism evidence="1 2">
    <name type="scientific">Irpex rosettiformis</name>
    <dbReference type="NCBI Taxonomy" id="378272"/>
    <lineage>
        <taxon>Eukaryota</taxon>
        <taxon>Fungi</taxon>
        <taxon>Dikarya</taxon>
        <taxon>Basidiomycota</taxon>
        <taxon>Agaricomycotina</taxon>
        <taxon>Agaricomycetes</taxon>
        <taxon>Polyporales</taxon>
        <taxon>Irpicaceae</taxon>
        <taxon>Irpex</taxon>
    </lineage>
</organism>
<keyword evidence="2" id="KW-1185">Reference proteome</keyword>
<accession>A0ACB8TW69</accession>
<sequence length="574" mass="64950">MPEGPVLKAWAHRFRRHIANVKGKVHGTRVSYFNSHLLRSTPARFIFYLRCFAMGTTVKDYVTCSVQQEEDYDPAIDLIEEDRPEHMKPSEMDRERSNKKPWEYLLESRLSGEFLVGVRGKILAIAAGHHLVFVNFGVGANVMPVSSEDYAAFAAQSQDIPGPNKSKQKANKMRSFAIPDQYKETQSTKADDLRRLNIFLAAVCSDGTVWLFVDHLRLIRFHVISRGEPWTAKDLEVESSVWKHAWDGKYGPDWFAHSMSPAYRLVPLEQLQRWKEGLLAEMAEGKLLSAPIASVISEDMVNFNGFGKHTAMDLLHSLRFLPHMPVSELVRSDSYFDRLRNCIFDYLAKFDKPAFFQKFAARVRVPVSVYNLFASAGLFDPLHTIGMEYTTPVVLAEGQYKYCTVYKYSAGDEGSGSVATYSIIQARPPRSWELDHWIKSEVTDDIRTVGLITTVGLAQFHQFNSNMIRYDENVKNKGGRPSTEHTGKSGRPRKSKTAAQLKKLAKRGQMKYVQKDSSEPVVEADPSTSTTQLPDSSNEPLVEEGMTMSSGKRKNESLPLIDIDCAKRSRTEPM</sequence>
<protein>
    <submittedName>
        <fullName evidence="1">Uncharacterized protein</fullName>
    </submittedName>
</protein>
<gene>
    <name evidence="1" type="ORF">BDY19DRAFT_1059081</name>
</gene>
<name>A0ACB8TW69_9APHY</name>
<dbReference type="EMBL" id="MU274925">
    <property type="protein sequence ID" value="KAI0086221.1"/>
    <property type="molecule type" value="Genomic_DNA"/>
</dbReference>
<comment type="caution">
    <text evidence="1">The sequence shown here is derived from an EMBL/GenBank/DDBJ whole genome shotgun (WGS) entry which is preliminary data.</text>
</comment>